<organism evidence="4 5">
    <name type="scientific">Kwoniella mangroviensis CBS 10435</name>
    <dbReference type="NCBI Taxonomy" id="1331196"/>
    <lineage>
        <taxon>Eukaryota</taxon>
        <taxon>Fungi</taxon>
        <taxon>Dikarya</taxon>
        <taxon>Basidiomycota</taxon>
        <taxon>Agaricomycotina</taxon>
        <taxon>Tremellomycetes</taxon>
        <taxon>Tremellales</taxon>
        <taxon>Cryptococcaceae</taxon>
        <taxon>Kwoniella</taxon>
    </lineage>
</organism>
<sequence>MLAIYTSASFGVLSLLLLGDLANAKPHHSPLERRMNKHRRRGSLEGSISPSPPPVPLIPRGESDDNVVWIDITSTTTVTASSTQETSSSSDSDKGDGDPPAVVGAVLAGQDGGSNEEPKVVYVDITSTVIRTVQHGDSGGGAQATQPQNSQNSQNQPPPTTTITATRSKAIPTVGAVAISTGKGVTTTIMDTASGTAAAMSTASALPTNGANEEAQGPWVKYHNEARAKYQVGVLQWRADLVNLAKEKAELCNKKHTVAAENLQWGSGMGTPESAVTGWMGEDKLYNWNNPSYSDATGHFTQVVWKNTTSVGCWIAECPQGSVVGPQYDQSFQTACEYDPAGNFVGEQNFRENVLPAAY</sequence>
<evidence type="ECO:0000256" key="2">
    <source>
        <dbReference type="SAM" id="SignalP"/>
    </source>
</evidence>
<dbReference type="InterPro" id="IPR014044">
    <property type="entry name" value="CAP_dom"/>
</dbReference>
<dbReference type="InterPro" id="IPR018244">
    <property type="entry name" value="Allrgn_V5/Tpx1_CS"/>
</dbReference>
<feature type="domain" description="SCP" evidence="3">
    <location>
        <begin position="214"/>
        <end position="346"/>
    </location>
</feature>
<dbReference type="EMBL" id="KI669460">
    <property type="protein sequence ID" value="OCF60287.1"/>
    <property type="molecule type" value="Genomic_DNA"/>
</dbReference>
<dbReference type="AlphaFoldDB" id="A0A1B9IXM1"/>
<reference evidence="4 5" key="1">
    <citation type="submission" date="2013-07" db="EMBL/GenBank/DDBJ databases">
        <title>The Genome Sequence of Kwoniella mangroviensis CBS10435.</title>
        <authorList>
            <consortium name="The Broad Institute Genome Sequencing Platform"/>
            <person name="Cuomo C."/>
            <person name="Litvintseva A."/>
            <person name="Chen Y."/>
            <person name="Heitman J."/>
            <person name="Sun S."/>
            <person name="Springer D."/>
            <person name="Dromer F."/>
            <person name="Young S.K."/>
            <person name="Zeng Q."/>
            <person name="Gargeya S."/>
            <person name="Fitzgerald M."/>
            <person name="Abouelleil A."/>
            <person name="Alvarado L."/>
            <person name="Berlin A.M."/>
            <person name="Chapman S.B."/>
            <person name="Dewar J."/>
            <person name="Goldberg J."/>
            <person name="Griggs A."/>
            <person name="Gujja S."/>
            <person name="Hansen M."/>
            <person name="Howarth C."/>
            <person name="Imamovic A."/>
            <person name="Larimer J."/>
            <person name="McCowan C."/>
            <person name="Murphy C."/>
            <person name="Pearson M."/>
            <person name="Priest M."/>
            <person name="Roberts A."/>
            <person name="Saif S."/>
            <person name="Shea T."/>
            <person name="Sykes S."/>
            <person name="Wortman J."/>
            <person name="Nusbaum C."/>
            <person name="Birren B."/>
        </authorList>
    </citation>
    <scope>NUCLEOTIDE SEQUENCE [LARGE SCALE GENOMIC DNA]</scope>
    <source>
        <strain evidence="4 5">CBS 10435</strain>
    </source>
</reference>
<proteinExistence type="predicted"/>
<feature type="region of interest" description="Disordered" evidence="1">
    <location>
        <begin position="76"/>
        <end position="117"/>
    </location>
</feature>
<dbReference type="SMART" id="SM00198">
    <property type="entry name" value="SCP"/>
    <property type="match status" value="1"/>
</dbReference>
<dbReference type="InterPro" id="IPR035940">
    <property type="entry name" value="CAP_sf"/>
</dbReference>
<gene>
    <name evidence="4" type="ORF">L486_02967</name>
</gene>
<dbReference type="GO" id="GO:0005576">
    <property type="term" value="C:extracellular region"/>
    <property type="evidence" value="ECO:0007669"/>
    <property type="project" value="InterPro"/>
</dbReference>
<feature type="region of interest" description="Disordered" evidence="1">
    <location>
        <begin position="26"/>
        <end position="63"/>
    </location>
</feature>
<dbReference type="Proteomes" id="UP000092583">
    <property type="component" value="Unassembled WGS sequence"/>
</dbReference>
<dbReference type="Gene3D" id="3.40.33.10">
    <property type="entry name" value="CAP"/>
    <property type="match status" value="1"/>
</dbReference>
<feature type="compositionally biased region" description="Low complexity" evidence="1">
    <location>
        <begin position="143"/>
        <end position="165"/>
    </location>
</feature>
<keyword evidence="2" id="KW-0732">Signal</keyword>
<feature type="compositionally biased region" description="Low complexity" evidence="1">
    <location>
        <begin position="76"/>
        <end position="90"/>
    </location>
</feature>
<evidence type="ECO:0000313" key="4">
    <source>
        <dbReference type="EMBL" id="OCF60287.1"/>
    </source>
</evidence>
<dbReference type="PRINTS" id="PR00837">
    <property type="entry name" value="V5TPXLIKE"/>
</dbReference>
<dbReference type="STRING" id="1331196.A0A1B9IXM1"/>
<feature type="chain" id="PRO_5008628964" description="SCP domain-containing protein" evidence="2">
    <location>
        <begin position="25"/>
        <end position="359"/>
    </location>
</feature>
<accession>A0A1B9IXM1</accession>
<name>A0A1B9IXM1_9TREE</name>
<evidence type="ECO:0000256" key="1">
    <source>
        <dbReference type="SAM" id="MobiDB-lite"/>
    </source>
</evidence>
<dbReference type="Pfam" id="PF00188">
    <property type="entry name" value="CAP"/>
    <property type="match status" value="1"/>
</dbReference>
<feature type="signal peptide" evidence="2">
    <location>
        <begin position="1"/>
        <end position="24"/>
    </location>
</feature>
<keyword evidence="5" id="KW-1185">Reference proteome</keyword>
<dbReference type="PANTHER" id="PTHR10334">
    <property type="entry name" value="CYSTEINE-RICH SECRETORY PROTEIN-RELATED"/>
    <property type="match status" value="1"/>
</dbReference>
<dbReference type="PROSITE" id="PS01009">
    <property type="entry name" value="CRISP_1"/>
    <property type="match status" value="1"/>
</dbReference>
<protein>
    <recommendedName>
        <fullName evidence="3">SCP domain-containing protein</fullName>
    </recommendedName>
</protein>
<dbReference type="InterPro" id="IPR001283">
    <property type="entry name" value="CRISP-related"/>
</dbReference>
<dbReference type="SUPFAM" id="SSF55797">
    <property type="entry name" value="PR-1-like"/>
    <property type="match status" value="1"/>
</dbReference>
<dbReference type="OrthoDB" id="337038at2759"/>
<feature type="region of interest" description="Disordered" evidence="1">
    <location>
        <begin position="134"/>
        <end position="165"/>
    </location>
</feature>
<reference evidence="5" key="2">
    <citation type="submission" date="2013-12" db="EMBL/GenBank/DDBJ databases">
        <title>Evolution of pathogenesis and genome organization in the Tremellales.</title>
        <authorList>
            <person name="Cuomo C."/>
            <person name="Litvintseva A."/>
            <person name="Heitman J."/>
            <person name="Chen Y."/>
            <person name="Sun S."/>
            <person name="Springer D."/>
            <person name="Dromer F."/>
            <person name="Young S."/>
            <person name="Zeng Q."/>
            <person name="Chapman S."/>
            <person name="Gujja S."/>
            <person name="Saif S."/>
            <person name="Birren B."/>
        </authorList>
    </citation>
    <scope>NUCLEOTIDE SEQUENCE [LARGE SCALE GENOMIC DNA]</scope>
    <source>
        <strain evidence="5">CBS 10435</strain>
    </source>
</reference>
<evidence type="ECO:0000259" key="3">
    <source>
        <dbReference type="SMART" id="SM00198"/>
    </source>
</evidence>
<evidence type="ECO:0000313" key="5">
    <source>
        <dbReference type="Proteomes" id="UP000092583"/>
    </source>
</evidence>